<accession>A0ABD1HQ65</accession>
<dbReference type="InterPro" id="IPR001509">
    <property type="entry name" value="Epimerase_deHydtase"/>
</dbReference>
<protein>
    <submittedName>
        <fullName evidence="2">Phenylacetaldehyde reductase-like</fullName>
    </submittedName>
</protein>
<evidence type="ECO:0000313" key="3">
    <source>
        <dbReference type="Proteomes" id="UP001567538"/>
    </source>
</evidence>
<feature type="domain" description="NAD-dependent epimerase/dehydratase" evidence="1">
    <location>
        <begin position="66"/>
        <end position="99"/>
    </location>
</feature>
<comment type="caution">
    <text evidence="2">The sequence shown here is derived from an EMBL/GenBank/DDBJ whole genome shotgun (WGS) entry which is preliminary data.</text>
</comment>
<proteinExistence type="predicted"/>
<organism evidence="2 3">
    <name type="scientific">Salvia divinorum</name>
    <name type="common">Maria pastora</name>
    <name type="synonym">Diviner's sage</name>
    <dbReference type="NCBI Taxonomy" id="28513"/>
    <lineage>
        <taxon>Eukaryota</taxon>
        <taxon>Viridiplantae</taxon>
        <taxon>Streptophyta</taxon>
        <taxon>Embryophyta</taxon>
        <taxon>Tracheophyta</taxon>
        <taxon>Spermatophyta</taxon>
        <taxon>Magnoliopsida</taxon>
        <taxon>eudicotyledons</taxon>
        <taxon>Gunneridae</taxon>
        <taxon>Pentapetalae</taxon>
        <taxon>asterids</taxon>
        <taxon>lamiids</taxon>
        <taxon>Lamiales</taxon>
        <taxon>Lamiaceae</taxon>
        <taxon>Nepetoideae</taxon>
        <taxon>Mentheae</taxon>
        <taxon>Salviinae</taxon>
        <taxon>Salvia</taxon>
        <taxon>Salvia subgen. Calosphace</taxon>
    </lineage>
</organism>
<evidence type="ECO:0000313" key="2">
    <source>
        <dbReference type="EMBL" id="KAL1558576.1"/>
    </source>
</evidence>
<name>A0ABD1HQ65_SALDI</name>
<dbReference type="SUPFAM" id="SSF51735">
    <property type="entry name" value="NAD(P)-binding Rossmann-fold domains"/>
    <property type="match status" value="1"/>
</dbReference>
<dbReference type="InterPro" id="IPR036291">
    <property type="entry name" value="NAD(P)-bd_dom_sf"/>
</dbReference>
<dbReference type="Pfam" id="PF01370">
    <property type="entry name" value="Epimerase"/>
    <property type="match status" value="1"/>
</dbReference>
<keyword evidence="3" id="KW-1185">Reference proteome</keyword>
<dbReference type="Gene3D" id="3.40.50.720">
    <property type="entry name" value="NAD(P)-binding Rossmann-like Domain"/>
    <property type="match status" value="1"/>
</dbReference>
<dbReference type="AlphaFoldDB" id="A0ABD1HQ65"/>
<gene>
    <name evidence="2" type="ORF">AAHA92_09024</name>
</gene>
<dbReference type="EMBL" id="JBEAFC010000004">
    <property type="protein sequence ID" value="KAL1558576.1"/>
    <property type="molecule type" value="Genomic_DNA"/>
</dbReference>
<dbReference type="Proteomes" id="UP001567538">
    <property type="component" value="Unassembled WGS sequence"/>
</dbReference>
<reference evidence="2 3" key="1">
    <citation type="submission" date="2024-06" db="EMBL/GenBank/DDBJ databases">
        <title>A chromosome level genome sequence of Diviner's sage (Salvia divinorum).</title>
        <authorList>
            <person name="Ford S.A."/>
            <person name="Ro D.-K."/>
            <person name="Ness R.W."/>
            <person name="Phillips M.A."/>
        </authorList>
    </citation>
    <scope>NUCLEOTIDE SEQUENCE [LARGE SCALE GENOMIC DNA]</scope>
    <source>
        <strain evidence="2">SAF-2024a</strain>
        <tissue evidence="2">Leaf</tissue>
    </source>
</reference>
<evidence type="ECO:0000259" key="1">
    <source>
        <dbReference type="Pfam" id="PF01370"/>
    </source>
</evidence>
<sequence length="222" mass="24748">MFDNSYSSVLKVELVSGTTMDPSEPREYRALLADRLRRHNVDHTLVRSSTAKSRRLYIADKEGELICIIGANGFIGSWIVHLLLRRGYSICATVKNLGTTPGLSSRRSSSLLLRPAAAAALRFDSRSNGVLSPLPSPLYRDLQRHGLLLWPNPKLSLLDWCKLGEQIERRSGIFTFGIDIPILVLFGTAGVFHVASSCIIDRVDDPQSLTIHIFYICHDCKL</sequence>